<dbReference type="Pfam" id="PF03600">
    <property type="entry name" value="CitMHS"/>
    <property type="match status" value="1"/>
</dbReference>
<dbReference type="PANTHER" id="PTHR43302:SF5">
    <property type="entry name" value="TRANSPORTER ARSB-RELATED"/>
    <property type="match status" value="1"/>
</dbReference>
<feature type="transmembrane region" description="Helical" evidence="7">
    <location>
        <begin position="153"/>
        <end position="177"/>
    </location>
</feature>
<evidence type="ECO:0000259" key="8">
    <source>
        <dbReference type="Pfam" id="PF03600"/>
    </source>
</evidence>
<dbReference type="AlphaFoldDB" id="A0A1N7Q6J0"/>
<feature type="transmembrane region" description="Helical" evidence="7">
    <location>
        <begin position="372"/>
        <end position="389"/>
    </location>
</feature>
<dbReference type="Proteomes" id="UP000185678">
    <property type="component" value="Unassembled WGS sequence"/>
</dbReference>
<dbReference type="EMBL" id="FTOA01000011">
    <property type="protein sequence ID" value="SIT18207.1"/>
    <property type="molecule type" value="Genomic_DNA"/>
</dbReference>
<keyword evidence="6 7" id="KW-0472">Membrane</keyword>
<name>A0A1N7Q6J0_9PROT</name>
<sequence>MAVGRFPGLRLDRTGIALVAAVALVGLGAISPPAALAAIDFPTLLILFGLMILSAQIAEAGFYDWCADRMAKVHGSPAAVLALVVAIGGVLAALLSNDVVVFAMTPLLCLGIQRRGLDARPFVLALAAAANAGSAATAIGNPQNILIAQAGSLEFGPFIAVCGPPTVLALAGVWLVIWLGWKNRWHTPCVAEGHAIGTPQLDRSMMIKATVATIVLLGLFLTPVPQAISCTLIAAALLISRRLSSHRALALVDWHLLVLFAALFIVTGALGQTPVPGQIVQAAQAIGLDLQTLPGLAVVSLIGSNTIGNVPADMMLLALFPQAPTTWLHGLALLSTLAGNLLLTGSMANLIAVERAASCGITVSFTDHARSGVPLTLLSFAVALGWLAMV</sequence>
<feature type="transmembrane region" description="Helical" evidence="7">
    <location>
        <begin position="327"/>
        <end position="351"/>
    </location>
</feature>
<keyword evidence="10" id="KW-1185">Reference proteome</keyword>
<keyword evidence="3" id="KW-1003">Cell membrane</keyword>
<dbReference type="InterPro" id="IPR004680">
    <property type="entry name" value="Cit_transptr-like_dom"/>
</dbReference>
<dbReference type="GO" id="GO:0055085">
    <property type="term" value="P:transmembrane transport"/>
    <property type="evidence" value="ECO:0007669"/>
    <property type="project" value="InterPro"/>
</dbReference>
<keyword evidence="2" id="KW-0813">Transport</keyword>
<accession>A0A1N7Q6J0</accession>
<evidence type="ECO:0000313" key="9">
    <source>
        <dbReference type="EMBL" id="SIT18207.1"/>
    </source>
</evidence>
<feature type="domain" description="Citrate transporter-like" evidence="8">
    <location>
        <begin position="11"/>
        <end position="335"/>
    </location>
</feature>
<dbReference type="STRING" id="80876.SAMN05421779_1116"/>
<feature type="transmembrane region" description="Helical" evidence="7">
    <location>
        <begin position="47"/>
        <end position="66"/>
    </location>
</feature>
<evidence type="ECO:0000256" key="5">
    <source>
        <dbReference type="ARBA" id="ARBA00022989"/>
    </source>
</evidence>
<evidence type="ECO:0000256" key="7">
    <source>
        <dbReference type="SAM" id="Phobius"/>
    </source>
</evidence>
<proteinExistence type="predicted"/>
<evidence type="ECO:0000256" key="2">
    <source>
        <dbReference type="ARBA" id="ARBA00022448"/>
    </source>
</evidence>
<reference evidence="9 10" key="1">
    <citation type="submission" date="2017-01" db="EMBL/GenBank/DDBJ databases">
        <authorList>
            <person name="Mah S.A."/>
            <person name="Swanson W.J."/>
            <person name="Moy G.W."/>
            <person name="Vacquier V.D."/>
        </authorList>
    </citation>
    <scope>NUCLEOTIDE SEQUENCE [LARGE SCALE GENOMIC DNA]</scope>
    <source>
        <strain evidence="9 10">DSM 11589</strain>
    </source>
</reference>
<evidence type="ECO:0000313" key="10">
    <source>
        <dbReference type="Proteomes" id="UP000185678"/>
    </source>
</evidence>
<gene>
    <name evidence="9" type="ORF">SAMN05421779_1116</name>
</gene>
<comment type="subcellular location">
    <subcellularLocation>
        <location evidence="1">Cell membrane</location>
        <topology evidence="1">Multi-pass membrane protein</topology>
    </subcellularLocation>
</comment>
<keyword evidence="5 7" id="KW-1133">Transmembrane helix</keyword>
<feature type="transmembrane region" description="Helical" evidence="7">
    <location>
        <begin position="78"/>
        <end position="102"/>
    </location>
</feature>
<evidence type="ECO:0000256" key="3">
    <source>
        <dbReference type="ARBA" id="ARBA00022475"/>
    </source>
</evidence>
<evidence type="ECO:0000256" key="6">
    <source>
        <dbReference type="ARBA" id="ARBA00023136"/>
    </source>
</evidence>
<evidence type="ECO:0000256" key="1">
    <source>
        <dbReference type="ARBA" id="ARBA00004651"/>
    </source>
</evidence>
<dbReference type="PANTHER" id="PTHR43302">
    <property type="entry name" value="TRANSPORTER ARSB-RELATED"/>
    <property type="match status" value="1"/>
</dbReference>
<feature type="transmembrane region" description="Helical" evidence="7">
    <location>
        <begin position="211"/>
        <end position="239"/>
    </location>
</feature>
<feature type="transmembrane region" description="Helical" evidence="7">
    <location>
        <begin position="122"/>
        <end position="141"/>
    </location>
</feature>
<evidence type="ECO:0000256" key="4">
    <source>
        <dbReference type="ARBA" id="ARBA00022692"/>
    </source>
</evidence>
<keyword evidence="4 7" id="KW-0812">Transmembrane</keyword>
<feature type="transmembrane region" description="Helical" evidence="7">
    <location>
        <begin position="251"/>
        <end position="270"/>
    </location>
</feature>
<dbReference type="GO" id="GO:0005886">
    <property type="term" value="C:plasma membrane"/>
    <property type="evidence" value="ECO:0007669"/>
    <property type="project" value="UniProtKB-SubCell"/>
</dbReference>
<organism evidence="9 10">
    <name type="scientific">Insolitispirillum peregrinum</name>
    <dbReference type="NCBI Taxonomy" id="80876"/>
    <lineage>
        <taxon>Bacteria</taxon>
        <taxon>Pseudomonadati</taxon>
        <taxon>Pseudomonadota</taxon>
        <taxon>Alphaproteobacteria</taxon>
        <taxon>Rhodospirillales</taxon>
        <taxon>Novispirillaceae</taxon>
        <taxon>Insolitispirillum</taxon>
    </lineage>
</organism>
<protein>
    <submittedName>
        <fullName evidence="9">Transporter, YbiR family</fullName>
    </submittedName>
</protein>